<gene>
    <name evidence="1" type="ORF">H4K34_15250</name>
</gene>
<protein>
    <submittedName>
        <fullName evidence="1">Uncharacterized protein</fullName>
    </submittedName>
</protein>
<dbReference type="RefSeq" id="WP_210758251.1">
    <property type="nucleotide sequence ID" value="NZ_CP060139.1"/>
</dbReference>
<dbReference type="Proteomes" id="UP000516305">
    <property type="component" value="Chromosome"/>
</dbReference>
<dbReference type="KEGG" id="chyd:H4K34_15250"/>
<evidence type="ECO:0000313" key="1">
    <source>
        <dbReference type="EMBL" id="QNR23716.1"/>
    </source>
</evidence>
<keyword evidence="2" id="KW-1185">Reference proteome</keyword>
<dbReference type="EMBL" id="CP060139">
    <property type="protein sequence ID" value="QNR23716.1"/>
    <property type="molecule type" value="Genomic_DNA"/>
</dbReference>
<sequence>MKNAIRLSFFFLLLFVLQNCRKEENQGSSPDLNDTVIIPSIEVQYAITCGWNSRADTMRISRDSIHLYQRIQGWGQAPYDTLIDTAFYVRLAWLDSLYYNLDMAAFQQLNHQSGNLPSDGCNIDLYLKKDNTAHAIQFNLMDSIPGWETYIRRLDSLWIEAGGVLPPGRN</sequence>
<evidence type="ECO:0000313" key="2">
    <source>
        <dbReference type="Proteomes" id="UP000516305"/>
    </source>
</evidence>
<organism evidence="1 2">
    <name type="scientific">Croceimicrobium hydrocarbonivorans</name>
    <dbReference type="NCBI Taxonomy" id="2761580"/>
    <lineage>
        <taxon>Bacteria</taxon>
        <taxon>Pseudomonadati</taxon>
        <taxon>Bacteroidota</taxon>
        <taxon>Flavobacteriia</taxon>
        <taxon>Flavobacteriales</taxon>
        <taxon>Owenweeksiaceae</taxon>
        <taxon>Croceimicrobium</taxon>
    </lineage>
</organism>
<reference evidence="1 2" key="1">
    <citation type="submission" date="2020-08" db="EMBL/GenBank/DDBJ databases">
        <title>Croceimicrobium hydrocarbonivorans gen. nov., sp. nov., a novel marine bacterium isolated from a bacterial consortium that degrades polyethylene terephthalate.</title>
        <authorList>
            <person name="Liu R."/>
        </authorList>
    </citation>
    <scope>NUCLEOTIDE SEQUENCE [LARGE SCALE GENOMIC DNA]</scope>
    <source>
        <strain evidence="1 2">A20-9</strain>
    </source>
</reference>
<name>A0A7H0VDB8_9FLAO</name>
<dbReference type="AlphaFoldDB" id="A0A7H0VDB8"/>
<accession>A0A7H0VDB8</accession>
<proteinExistence type="predicted"/>